<evidence type="ECO:0000313" key="5">
    <source>
        <dbReference type="Proteomes" id="UP000321547"/>
    </source>
</evidence>
<evidence type="ECO:0000313" key="2">
    <source>
        <dbReference type="EMBL" id="GEM02770.1"/>
    </source>
</evidence>
<dbReference type="Proteomes" id="UP000242243">
    <property type="component" value="Unassembled WGS sequence"/>
</dbReference>
<dbReference type="Gene3D" id="1.10.260.40">
    <property type="entry name" value="lambda repressor-like DNA-binding domains"/>
    <property type="match status" value="1"/>
</dbReference>
<protein>
    <submittedName>
        <fullName evidence="3">Putative transcriptional regulator</fullName>
    </submittedName>
</protein>
<evidence type="ECO:0000259" key="1">
    <source>
        <dbReference type="PROSITE" id="PS50943"/>
    </source>
</evidence>
<dbReference type="PROSITE" id="PS50943">
    <property type="entry name" value="HTH_CROC1"/>
    <property type="match status" value="1"/>
</dbReference>
<evidence type="ECO:0000313" key="3">
    <source>
        <dbReference type="EMBL" id="SFP66067.1"/>
    </source>
</evidence>
<dbReference type="CDD" id="cd00093">
    <property type="entry name" value="HTH_XRE"/>
    <property type="match status" value="1"/>
</dbReference>
<dbReference type="SMART" id="SM00530">
    <property type="entry name" value="HTH_XRE"/>
    <property type="match status" value="1"/>
</dbReference>
<dbReference type="Pfam" id="PF01381">
    <property type="entry name" value="HTH_3"/>
    <property type="match status" value="1"/>
</dbReference>
<reference evidence="2 5" key="2">
    <citation type="submission" date="2019-07" db="EMBL/GenBank/DDBJ databases">
        <title>Whole genome shotgun sequence of Halolactibacillus halophilus NBRC 100868.</title>
        <authorList>
            <person name="Hosoyama A."/>
            <person name="Uohara A."/>
            <person name="Ohji S."/>
            <person name="Ichikawa N."/>
        </authorList>
    </citation>
    <scope>NUCLEOTIDE SEQUENCE [LARGE SCALE GENOMIC DNA]</scope>
    <source>
        <strain evidence="2 5">NBRC 100868</strain>
    </source>
</reference>
<dbReference type="STRING" id="306540.SAMN05421839_13927"/>
<proteinExistence type="predicted"/>
<accession>A0A1I5S5W6</accession>
<organism evidence="3 4">
    <name type="scientific">Halolactibacillus halophilus</name>
    <dbReference type="NCBI Taxonomy" id="306540"/>
    <lineage>
        <taxon>Bacteria</taxon>
        <taxon>Bacillati</taxon>
        <taxon>Bacillota</taxon>
        <taxon>Bacilli</taxon>
        <taxon>Bacillales</taxon>
        <taxon>Bacillaceae</taxon>
        <taxon>Halolactibacillus</taxon>
    </lineage>
</organism>
<dbReference type="InterPro" id="IPR010982">
    <property type="entry name" value="Lambda_DNA-bd_dom_sf"/>
</dbReference>
<dbReference type="OrthoDB" id="6386941at2"/>
<sequence>MQEKLMILRERNNYSKKYMAEKLGLSAQQYSNKERGAYEFTSDEMFIVRDIFNKRIEDIFLPRNHRIGDKK</sequence>
<dbReference type="EMBL" id="BJWI01000058">
    <property type="protein sequence ID" value="GEM02770.1"/>
    <property type="molecule type" value="Genomic_DNA"/>
</dbReference>
<reference evidence="3 4" key="1">
    <citation type="submission" date="2016-10" db="EMBL/GenBank/DDBJ databases">
        <authorList>
            <person name="de Groot N.N."/>
        </authorList>
    </citation>
    <scope>NUCLEOTIDE SEQUENCE [LARGE SCALE GENOMIC DNA]</scope>
    <source>
        <strain evidence="3 4">DSM 17073</strain>
    </source>
</reference>
<feature type="domain" description="HTH cro/C1-type" evidence="1">
    <location>
        <begin position="8"/>
        <end position="59"/>
    </location>
</feature>
<dbReference type="EMBL" id="FOXC01000039">
    <property type="protein sequence ID" value="SFP66067.1"/>
    <property type="molecule type" value="Genomic_DNA"/>
</dbReference>
<dbReference type="SUPFAM" id="SSF47413">
    <property type="entry name" value="lambda repressor-like DNA-binding domains"/>
    <property type="match status" value="1"/>
</dbReference>
<gene>
    <name evidence="2" type="ORF">HHA03_23020</name>
    <name evidence="3" type="ORF">SAMN05421839_13927</name>
</gene>
<keyword evidence="5" id="KW-1185">Reference proteome</keyword>
<dbReference type="RefSeq" id="WP_089833407.1">
    <property type="nucleotide sequence ID" value="NZ_BJWI01000058.1"/>
</dbReference>
<dbReference type="Proteomes" id="UP000321547">
    <property type="component" value="Unassembled WGS sequence"/>
</dbReference>
<evidence type="ECO:0000313" key="4">
    <source>
        <dbReference type="Proteomes" id="UP000242243"/>
    </source>
</evidence>
<dbReference type="InterPro" id="IPR001387">
    <property type="entry name" value="Cro/C1-type_HTH"/>
</dbReference>
<dbReference type="AlphaFoldDB" id="A0A1I5S5W6"/>
<dbReference type="GO" id="GO:0003677">
    <property type="term" value="F:DNA binding"/>
    <property type="evidence" value="ECO:0007669"/>
    <property type="project" value="InterPro"/>
</dbReference>
<name>A0A1I5S5W6_9BACI</name>